<keyword evidence="8 13" id="KW-0812">Transmembrane</keyword>
<keyword evidence="11 13" id="KW-0472">Membrane</keyword>
<evidence type="ECO:0000256" key="13">
    <source>
        <dbReference type="SAM" id="Phobius"/>
    </source>
</evidence>
<evidence type="ECO:0000256" key="7">
    <source>
        <dbReference type="ARBA" id="ARBA00022475"/>
    </source>
</evidence>
<dbReference type="InterPro" id="IPR002528">
    <property type="entry name" value="MATE_fam"/>
</dbReference>
<evidence type="ECO:0000256" key="11">
    <source>
        <dbReference type="ARBA" id="ARBA00023136"/>
    </source>
</evidence>
<feature type="transmembrane region" description="Helical" evidence="13">
    <location>
        <begin position="222"/>
        <end position="242"/>
    </location>
</feature>
<feature type="transmembrane region" description="Helical" evidence="13">
    <location>
        <begin position="160"/>
        <end position="177"/>
    </location>
</feature>
<comment type="function">
    <text evidence="1">Multidrug efflux pump.</text>
</comment>
<dbReference type="CDD" id="cd13131">
    <property type="entry name" value="MATE_NorM_like"/>
    <property type="match status" value="1"/>
</dbReference>
<evidence type="ECO:0000256" key="3">
    <source>
        <dbReference type="ARBA" id="ARBA00010199"/>
    </source>
</evidence>
<comment type="similarity">
    <text evidence="3">Belongs to the multi antimicrobial extrusion (MATE) (TC 2.A.66.1) family.</text>
</comment>
<feature type="transmembrane region" description="Helical" evidence="13">
    <location>
        <begin position="445"/>
        <end position="468"/>
    </location>
</feature>
<dbReference type="NCBIfam" id="TIGR00797">
    <property type="entry name" value="matE"/>
    <property type="match status" value="1"/>
</dbReference>
<evidence type="ECO:0000256" key="5">
    <source>
        <dbReference type="ARBA" id="ARBA00022448"/>
    </source>
</evidence>
<dbReference type="EMBL" id="JBHTIU010000107">
    <property type="protein sequence ID" value="MFD0872363.1"/>
    <property type="molecule type" value="Genomic_DNA"/>
</dbReference>
<evidence type="ECO:0000256" key="1">
    <source>
        <dbReference type="ARBA" id="ARBA00003408"/>
    </source>
</evidence>
<dbReference type="PANTHER" id="PTHR43298">
    <property type="entry name" value="MULTIDRUG RESISTANCE PROTEIN NORM-RELATED"/>
    <property type="match status" value="1"/>
</dbReference>
<sequence>MKYSDRSFSHKDFYRHKKIHLEAGVIFMQPTNTLRGKVKQIFVMLIPILITQLGMFSMVFFNTIMSGKYNSSDLAGVAIGSSIWNPVFTGLSGILLAVSPIAAQRFGEKKDSEVASIVANGIYLALLIAATVILLGYFLLEPLLELMNLSDDVRETAHDYLVGLSFGIVPLFIFNVLRSFIYALGKTRVVMVIMILSLPLNFLLNYMLIYGRMGLPELGGAGAGYATSITYWAIAGMTAWIVKKQVPFSAYPVLSSFKAFSIRRSKEILQIGVPMGLSAFFETSMFAMVTILISRFSVTTIAAYQSALNIVSFLYMIPVSISLALTVLVGYEAGAKRYNDARTYSWLGIVLSVMMALVTGLLVVFFRYTVAGFYSNEEAVIYLTAHFLIYALFFQISDAIQVTAQAALRGYKDVNTAFMITLVAYWLVCLPLGYFLAYYTGLGATGFWIGLTFGLLAAGVCLSIRLIYIQKRKFSGVSIQQDGK</sequence>
<protein>
    <recommendedName>
        <fullName evidence="4">Probable multidrug resistance protein NorM</fullName>
    </recommendedName>
    <alternativeName>
        <fullName evidence="12">Multidrug-efflux transporter</fullName>
    </alternativeName>
</protein>
<feature type="transmembrane region" description="Helical" evidence="13">
    <location>
        <begin position="343"/>
        <end position="367"/>
    </location>
</feature>
<dbReference type="Pfam" id="PF01554">
    <property type="entry name" value="MatE"/>
    <property type="match status" value="2"/>
</dbReference>
<gene>
    <name evidence="14" type="ORF">ACFQ03_24890</name>
</gene>
<feature type="transmembrane region" description="Helical" evidence="13">
    <location>
        <begin position="313"/>
        <end position="331"/>
    </location>
</feature>
<comment type="subcellular location">
    <subcellularLocation>
        <location evidence="2">Cell membrane</location>
        <topology evidence="2">Multi-pass membrane protein</topology>
    </subcellularLocation>
</comment>
<keyword evidence="6" id="KW-0050">Antiport</keyword>
<name>A0ABW3DFW9_9BACL</name>
<proteinExistence type="inferred from homology"/>
<evidence type="ECO:0000256" key="12">
    <source>
        <dbReference type="ARBA" id="ARBA00031636"/>
    </source>
</evidence>
<keyword evidence="9 13" id="KW-1133">Transmembrane helix</keyword>
<evidence type="ECO:0000313" key="14">
    <source>
        <dbReference type="EMBL" id="MFD0872363.1"/>
    </source>
</evidence>
<evidence type="ECO:0000256" key="9">
    <source>
        <dbReference type="ARBA" id="ARBA00022989"/>
    </source>
</evidence>
<organism evidence="14 15">
    <name type="scientific">Paenibacillus residui</name>
    <dbReference type="NCBI Taxonomy" id="629724"/>
    <lineage>
        <taxon>Bacteria</taxon>
        <taxon>Bacillati</taxon>
        <taxon>Bacillota</taxon>
        <taxon>Bacilli</taxon>
        <taxon>Bacillales</taxon>
        <taxon>Paenibacillaceae</taxon>
        <taxon>Paenibacillus</taxon>
    </lineage>
</organism>
<feature type="transmembrane region" description="Helical" evidence="13">
    <location>
        <begin position="41"/>
        <end position="63"/>
    </location>
</feature>
<keyword evidence="7" id="KW-1003">Cell membrane</keyword>
<feature type="transmembrane region" description="Helical" evidence="13">
    <location>
        <begin position="268"/>
        <end position="293"/>
    </location>
</feature>
<keyword evidence="10" id="KW-0406">Ion transport</keyword>
<feature type="transmembrane region" description="Helical" evidence="13">
    <location>
        <begin position="114"/>
        <end position="140"/>
    </location>
</feature>
<keyword evidence="15" id="KW-1185">Reference proteome</keyword>
<dbReference type="PANTHER" id="PTHR43298:SF2">
    <property type="entry name" value="FMN_FAD EXPORTER YEEO-RELATED"/>
    <property type="match status" value="1"/>
</dbReference>
<feature type="transmembrane region" description="Helical" evidence="13">
    <location>
        <begin position="417"/>
        <end position="439"/>
    </location>
</feature>
<dbReference type="InterPro" id="IPR050222">
    <property type="entry name" value="MATE_MdtK"/>
</dbReference>
<evidence type="ECO:0000256" key="10">
    <source>
        <dbReference type="ARBA" id="ARBA00023065"/>
    </source>
</evidence>
<keyword evidence="5" id="KW-0813">Transport</keyword>
<evidence type="ECO:0000313" key="15">
    <source>
        <dbReference type="Proteomes" id="UP001597120"/>
    </source>
</evidence>
<dbReference type="InterPro" id="IPR048279">
    <property type="entry name" value="MdtK-like"/>
</dbReference>
<evidence type="ECO:0000256" key="8">
    <source>
        <dbReference type="ARBA" id="ARBA00022692"/>
    </source>
</evidence>
<feature type="transmembrane region" description="Helical" evidence="13">
    <location>
        <begin position="83"/>
        <end position="102"/>
    </location>
</feature>
<dbReference type="PIRSF" id="PIRSF006603">
    <property type="entry name" value="DinF"/>
    <property type="match status" value="1"/>
</dbReference>
<evidence type="ECO:0000256" key="2">
    <source>
        <dbReference type="ARBA" id="ARBA00004651"/>
    </source>
</evidence>
<comment type="caution">
    <text evidence="14">The sequence shown here is derived from an EMBL/GenBank/DDBJ whole genome shotgun (WGS) entry which is preliminary data.</text>
</comment>
<feature type="transmembrane region" description="Helical" evidence="13">
    <location>
        <begin position="379"/>
        <end position="396"/>
    </location>
</feature>
<accession>A0ABW3DFW9</accession>
<dbReference type="RefSeq" id="WP_379291706.1">
    <property type="nucleotide sequence ID" value="NZ_JBHTIU010000107.1"/>
</dbReference>
<evidence type="ECO:0000256" key="4">
    <source>
        <dbReference type="ARBA" id="ARBA00020268"/>
    </source>
</evidence>
<dbReference type="Proteomes" id="UP001597120">
    <property type="component" value="Unassembled WGS sequence"/>
</dbReference>
<evidence type="ECO:0000256" key="6">
    <source>
        <dbReference type="ARBA" id="ARBA00022449"/>
    </source>
</evidence>
<reference evidence="15" key="1">
    <citation type="journal article" date="2019" name="Int. J. Syst. Evol. Microbiol.">
        <title>The Global Catalogue of Microorganisms (GCM) 10K type strain sequencing project: providing services to taxonomists for standard genome sequencing and annotation.</title>
        <authorList>
            <consortium name="The Broad Institute Genomics Platform"/>
            <consortium name="The Broad Institute Genome Sequencing Center for Infectious Disease"/>
            <person name="Wu L."/>
            <person name="Ma J."/>
        </authorList>
    </citation>
    <scope>NUCLEOTIDE SEQUENCE [LARGE SCALE GENOMIC DNA]</scope>
    <source>
        <strain evidence="15">CCUG 57263</strain>
    </source>
</reference>
<feature type="transmembrane region" description="Helical" evidence="13">
    <location>
        <begin position="189"/>
        <end position="210"/>
    </location>
</feature>